<feature type="binding site" evidence="9">
    <location>
        <position position="227"/>
    </location>
    <ligand>
        <name>Mg(2+)</name>
        <dbReference type="ChEBI" id="CHEBI:18420"/>
        <label>2</label>
    </ligand>
</feature>
<feature type="binding site" evidence="9">
    <location>
        <position position="226"/>
    </location>
    <ligand>
        <name>Mg(2+)</name>
        <dbReference type="ChEBI" id="CHEBI:18420"/>
        <label>2</label>
    </ligand>
</feature>
<dbReference type="InterPro" id="IPR035902">
    <property type="entry name" value="Nuc_phospho_transferase"/>
</dbReference>
<evidence type="ECO:0000256" key="4">
    <source>
        <dbReference type="ARBA" id="ARBA00022679"/>
    </source>
</evidence>
<feature type="binding site" evidence="9">
    <location>
        <position position="82"/>
    </location>
    <ligand>
        <name>5-phospho-alpha-D-ribose 1-diphosphate</name>
        <dbReference type="ChEBI" id="CHEBI:58017"/>
    </ligand>
</feature>
<dbReference type="Gene3D" id="1.20.970.10">
    <property type="entry name" value="Transferase, Pyrimidine Nucleoside Phosphorylase, Chain C"/>
    <property type="match status" value="1"/>
</dbReference>
<dbReference type="SUPFAM" id="SSF47648">
    <property type="entry name" value="Nucleoside phosphorylase/phosphoribosyltransferase N-terminal domain"/>
    <property type="match status" value="1"/>
</dbReference>
<dbReference type="SUPFAM" id="SSF52418">
    <property type="entry name" value="Nucleoside phosphorylase/phosphoribosyltransferase catalytic domain"/>
    <property type="match status" value="1"/>
</dbReference>
<comment type="subunit">
    <text evidence="9">Homodimer.</text>
</comment>
<feature type="binding site" evidence="9">
    <location>
        <position position="90"/>
    </location>
    <ligand>
        <name>5-phospho-alpha-D-ribose 1-diphosphate</name>
        <dbReference type="ChEBI" id="CHEBI:58017"/>
    </ligand>
</feature>
<proteinExistence type="inferred from homology"/>
<dbReference type="InterPro" id="IPR017459">
    <property type="entry name" value="Glycosyl_Trfase_fam3_N_dom"/>
</dbReference>
<keyword evidence="9" id="KW-0460">Magnesium</keyword>
<comment type="caution">
    <text evidence="9">Lacks conserved residue(s) required for the propagation of feature annotation.</text>
</comment>
<evidence type="ECO:0000313" key="13">
    <source>
        <dbReference type="Proteomes" id="UP000470213"/>
    </source>
</evidence>
<dbReference type="EMBL" id="JAAAWN010000007">
    <property type="protein sequence ID" value="NDV90976.1"/>
    <property type="molecule type" value="Genomic_DNA"/>
</dbReference>
<comment type="similarity">
    <text evidence="9">Belongs to the anthranilate phosphoribosyltransferase family.</text>
</comment>
<feature type="binding site" evidence="9">
    <location>
        <position position="82"/>
    </location>
    <ligand>
        <name>anthranilate</name>
        <dbReference type="ChEBI" id="CHEBI:16567"/>
        <label>1</label>
    </ligand>
</feature>
<keyword evidence="2 9" id="KW-0028">Amino-acid biosynthesis</keyword>
<evidence type="ECO:0000313" key="12">
    <source>
        <dbReference type="EMBL" id="NDV90976.1"/>
    </source>
</evidence>
<feature type="binding site" evidence="9">
    <location>
        <position position="168"/>
    </location>
    <ligand>
        <name>anthranilate</name>
        <dbReference type="ChEBI" id="CHEBI:16567"/>
        <label>2</label>
    </ligand>
</feature>
<organism evidence="12 13">
    <name type="scientific">Alteromonas profundi</name>
    <dbReference type="NCBI Taxonomy" id="2696062"/>
    <lineage>
        <taxon>Bacteria</taxon>
        <taxon>Pseudomonadati</taxon>
        <taxon>Pseudomonadota</taxon>
        <taxon>Gammaproteobacteria</taxon>
        <taxon>Alteromonadales</taxon>
        <taxon>Alteromonadaceae</taxon>
        <taxon>Alteromonas/Salinimonas group</taxon>
        <taxon>Alteromonas</taxon>
    </lineage>
</organism>
<evidence type="ECO:0000256" key="7">
    <source>
        <dbReference type="ARBA" id="ARBA00052328"/>
    </source>
</evidence>
<feature type="binding site" evidence="9">
    <location>
        <position position="122"/>
    </location>
    <ligand>
        <name>5-phospho-alpha-D-ribose 1-diphosphate</name>
        <dbReference type="ChEBI" id="CHEBI:58017"/>
    </ligand>
</feature>
<sequence>MLNITEVLDTLISQSSLSQSQAYTLFNSIMHGEQSDAVIAAVLTALKIKGESPSEIAGAARAMVDNALPFPSPDYAFADIVGTGGDGHNTINISSAAGVVAAACGAKIAKHGNRSVSSKSGSADLFRECGLALDISPETSRKCLDEANFTFLFAPVYHAGMRHAAPVRAALKTRTLFNILGPLANPARPTHGVFGVYSPELLEPYAKTLMLLGQHRAMVVHGDGLDELALHGESIIFDLEHGDIRKRNVTADDFGLPSYPLSAIKGGEPEENKKYIQAALAGEGEQAHQAAIAMNCGALLKVTGHADTFKDGSDMAMAAMQKGTPLKVLEKVAKISQEVSTDV</sequence>
<dbReference type="InterPro" id="IPR036320">
    <property type="entry name" value="Glycosyl_Trfase_fam3_N_dom_sf"/>
</dbReference>
<dbReference type="UniPathway" id="UPA00035">
    <property type="reaction ID" value="UER00041"/>
</dbReference>
<evidence type="ECO:0000256" key="8">
    <source>
        <dbReference type="ARBA" id="ARBA00061188"/>
    </source>
</evidence>
<comment type="function">
    <text evidence="9">Catalyzes the transfer of the phosphoribosyl group of 5-phosphorylribose-1-pyrophosphate (PRPP) to anthranilate to yield N-(5'-phosphoribosyl)-anthranilate (PRA).</text>
</comment>
<feature type="binding site" evidence="9">
    <location>
        <position position="113"/>
    </location>
    <ligand>
        <name>anthranilate</name>
        <dbReference type="ChEBI" id="CHEBI:16567"/>
        <label>1</label>
    </ligand>
</feature>
<feature type="domain" description="Glycosyl transferase family 3" evidence="10">
    <location>
        <begin position="76"/>
        <end position="324"/>
    </location>
</feature>
<reference evidence="12 13" key="1">
    <citation type="submission" date="2020-01" db="EMBL/GenBank/DDBJ databases">
        <authorList>
            <person name="Chen J."/>
            <person name="Zhu S."/>
            <person name="Yang J."/>
        </authorList>
    </citation>
    <scope>NUCLEOTIDE SEQUENCE [LARGE SCALE GENOMIC DNA]</scope>
    <source>
        <strain evidence="12 13">345S023</strain>
    </source>
</reference>
<gene>
    <name evidence="9 12" type="primary">trpD</name>
    <name evidence="12" type="ORF">GTH32_07180</name>
</gene>
<dbReference type="NCBIfam" id="TIGR01245">
    <property type="entry name" value="trpD"/>
    <property type="match status" value="1"/>
</dbReference>
<name>A0A7X5RKR1_9ALTE</name>
<dbReference type="GO" id="GO:0004048">
    <property type="term" value="F:anthranilate phosphoribosyltransferase activity"/>
    <property type="evidence" value="ECO:0007669"/>
    <property type="project" value="UniProtKB-UniRule"/>
</dbReference>
<dbReference type="GO" id="GO:0000287">
    <property type="term" value="F:magnesium ion binding"/>
    <property type="evidence" value="ECO:0007669"/>
    <property type="project" value="UniProtKB-UniRule"/>
</dbReference>
<keyword evidence="4 9" id="KW-0808">Transferase</keyword>
<dbReference type="Pfam" id="PF00591">
    <property type="entry name" value="Glycos_transf_3"/>
    <property type="match status" value="1"/>
</dbReference>
<comment type="caution">
    <text evidence="12">The sequence shown here is derived from an EMBL/GenBank/DDBJ whole genome shotgun (WGS) entry which is preliminary data.</text>
</comment>
<dbReference type="PANTHER" id="PTHR43285:SF2">
    <property type="entry name" value="ANTHRANILATE PHOSPHORIBOSYLTRANSFERASE"/>
    <property type="match status" value="1"/>
</dbReference>
<dbReference type="Pfam" id="PF02885">
    <property type="entry name" value="Glycos_trans_3N"/>
    <property type="match status" value="1"/>
</dbReference>
<dbReference type="AlphaFoldDB" id="A0A7X5RKR1"/>
<evidence type="ECO:0000259" key="11">
    <source>
        <dbReference type="Pfam" id="PF02885"/>
    </source>
</evidence>
<evidence type="ECO:0000256" key="9">
    <source>
        <dbReference type="HAMAP-Rule" id="MF_00211"/>
    </source>
</evidence>
<feature type="binding site" evidence="9">
    <location>
        <begin position="110"/>
        <end position="118"/>
    </location>
    <ligand>
        <name>5-phospho-alpha-D-ribose 1-diphosphate</name>
        <dbReference type="ChEBI" id="CHEBI:58017"/>
    </ligand>
</feature>
<evidence type="ECO:0000256" key="3">
    <source>
        <dbReference type="ARBA" id="ARBA00022676"/>
    </source>
</evidence>
<evidence type="ECO:0000256" key="1">
    <source>
        <dbReference type="ARBA" id="ARBA00004907"/>
    </source>
</evidence>
<dbReference type="HAMAP" id="MF_00211">
    <property type="entry name" value="TrpD"/>
    <property type="match status" value="1"/>
</dbReference>
<evidence type="ECO:0000256" key="5">
    <source>
        <dbReference type="ARBA" id="ARBA00022822"/>
    </source>
</evidence>
<feature type="binding site" evidence="9">
    <location>
        <position position="94"/>
    </location>
    <ligand>
        <name>Mg(2+)</name>
        <dbReference type="ChEBI" id="CHEBI:18420"/>
        <label>1</label>
    </ligand>
</feature>
<dbReference type="PANTHER" id="PTHR43285">
    <property type="entry name" value="ANTHRANILATE PHOSPHORIBOSYLTRANSFERASE"/>
    <property type="match status" value="1"/>
</dbReference>
<accession>A0A7X5RKR1</accession>
<keyword evidence="3 9" id="KW-0328">Glycosyltransferase</keyword>
<feature type="binding site" evidence="9">
    <location>
        <begin position="85"/>
        <end position="86"/>
    </location>
    <ligand>
        <name>5-phospho-alpha-D-ribose 1-diphosphate</name>
        <dbReference type="ChEBI" id="CHEBI:58017"/>
    </ligand>
</feature>
<comment type="pathway">
    <text evidence="1 9">Amino-acid biosynthesis; L-tryptophan biosynthesis; L-tryptophan from chorismate: step 2/5.</text>
</comment>
<dbReference type="Gene3D" id="3.40.1030.10">
    <property type="entry name" value="Nucleoside phosphorylase/phosphoribosyltransferase catalytic domain"/>
    <property type="match status" value="1"/>
</dbReference>
<keyword evidence="6 9" id="KW-0057">Aromatic amino acid biosynthesis</keyword>
<protein>
    <recommendedName>
        <fullName evidence="9">Anthranilate phosphoribosyltransferase</fullName>
        <ecNumber evidence="9">2.4.2.18</ecNumber>
    </recommendedName>
</protein>
<dbReference type="RefSeq" id="WP_163084564.1">
    <property type="nucleotide sequence ID" value="NZ_JAAAWN010000007.1"/>
</dbReference>
<dbReference type="FunFam" id="3.40.1030.10:FF:000002">
    <property type="entry name" value="Anthranilate phosphoribosyltransferase"/>
    <property type="match status" value="1"/>
</dbReference>
<dbReference type="GO" id="GO:0005829">
    <property type="term" value="C:cytosol"/>
    <property type="evidence" value="ECO:0007669"/>
    <property type="project" value="TreeGrafter"/>
</dbReference>
<comment type="cofactor">
    <cofactor evidence="9">
        <name>Mg(2+)</name>
        <dbReference type="ChEBI" id="CHEBI:18420"/>
    </cofactor>
    <text evidence="9">Binds 2 magnesium ions per monomer.</text>
</comment>
<dbReference type="Proteomes" id="UP000470213">
    <property type="component" value="Unassembled WGS sequence"/>
</dbReference>
<comment type="similarity">
    <text evidence="8">In the C-terminal section; belongs to the anthranilate phosphoribosyltransferase family.</text>
</comment>
<keyword evidence="13" id="KW-1185">Reference proteome</keyword>
<keyword evidence="5 9" id="KW-0822">Tryptophan biosynthesis</keyword>
<feature type="binding site" evidence="9">
    <location>
        <begin position="92"/>
        <end position="95"/>
    </location>
    <ligand>
        <name>5-phospho-alpha-D-ribose 1-diphosphate</name>
        <dbReference type="ChEBI" id="CHEBI:58017"/>
    </ligand>
</feature>
<dbReference type="GO" id="GO:0000162">
    <property type="term" value="P:L-tryptophan biosynthetic process"/>
    <property type="evidence" value="ECO:0007669"/>
    <property type="project" value="UniProtKB-UniRule"/>
</dbReference>
<evidence type="ECO:0000256" key="2">
    <source>
        <dbReference type="ARBA" id="ARBA00022605"/>
    </source>
</evidence>
<dbReference type="InterPro" id="IPR000312">
    <property type="entry name" value="Glycosyl_Trfase_fam3"/>
</dbReference>
<evidence type="ECO:0000259" key="10">
    <source>
        <dbReference type="Pfam" id="PF00591"/>
    </source>
</evidence>
<feature type="domain" description="Glycosyl transferase family 3 N-terminal" evidence="11">
    <location>
        <begin position="6"/>
        <end position="67"/>
    </location>
</feature>
<dbReference type="InterPro" id="IPR005940">
    <property type="entry name" value="Anthranilate_Pribosyl_Tfrase"/>
</dbReference>
<evidence type="ECO:0000256" key="6">
    <source>
        <dbReference type="ARBA" id="ARBA00023141"/>
    </source>
</evidence>
<keyword evidence="9" id="KW-0479">Metal-binding</keyword>
<feature type="binding site" evidence="9">
    <location>
        <position position="227"/>
    </location>
    <ligand>
        <name>Mg(2+)</name>
        <dbReference type="ChEBI" id="CHEBI:18420"/>
        <label>1</label>
    </ligand>
</feature>
<comment type="catalytic activity">
    <reaction evidence="7 9">
        <text>N-(5-phospho-beta-D-ribosyl)anthranilate + diphosphate = 5-phospho-alpha-D-ribose 1-diphosphate + anthranilate</text>
        <dbReference type="Rhea" id="RHEA:11768"/>
        <dbReference type="ChEBI" id="CHEBI:16567"/>
        <dbReference type="ChEBI" id="CHEBI:18277"/>
        <dbReference type="ChEBI" id="CHEBI:33019"/>
        <dbReference type="ChEBI" id="CHEBI:58017"/>
        <dbReference type="EC" id="2.4.2.18"/>
    </reaction>
</comment>
<dbReference type="EC" id="2.4.2.18" evidence="9"/>